<comment type="caution">
    <text evidence="2">The sequence shown here is derived from an EMBL/GenBank/DDBJ whole genome shotgun (WGS) entry which is preliminary data.</text>
</comment>
<dbReference type="Proteomes" id="UP001151079">
    <property type="component" value="Unassembled WGS sequence"/>
</dbReference>
<keyword evidence="3" id="KW-1185">Reference proteome</keyword>
<accession>A0A9X2ZC96</accession>
<dbReference type="AlphaFoldDB" id="A0A9X2ZC96"/>
<sequence>MNTKINKIILLLLLCYITNSCTDTYALQTNTYEEAIVVEATLTNELKKQEIKITKTARFEDEGVTVEKGANVIVKDDQGNEYNFTEQSGIYVSQTEFNVVPSRAYYLEIVTKDGKIYKSSNETLTTETPITSIVPTVVSNKQGMGVQINVNSYDPNNTSKYYRYEYEETYKIVAPRWSTFKAVVSGPRSVDLIQNSTDTKTCYSTKKSTDIMLFNTSNLTEDRVNYPIRFIEQNDYIISHRYSILVKQYVENLAAYTFHKTMKEISSSSSVLSPKQPGIISSNIKCISNTDEKVIGYFDVTTVSSRRIFFNYTDFFPYTPDPAYINQCDDIPFKFCFDGEDCEGETMLYKITNKAITYVSGGGSSYTMVDSVCGDCTMFSANIVPSFWVE</sequence>
<proteinExistence type="predicted"/>
<dbReference type="RefSeq" id="WP_264204873.1">
    <property type="nucleotide sequence ID" value="NZ_JAOZEW010000002.1"/>
</dbReference>
<evidence type="ECO:0000313" key="2">
    <source>
        <dbReference type="EMBL" id="MCV9926685.1"/>
    </source>
</evidence>
<feature type="chain" id="PRO_5040966128" evidence="1">
    <location>
        <begin position="23"/>
        <end position="390"/>
    </location>
</feature>
<feature type="signal peptide" evidence="1">
    <location>
        <begin position="1"/>
        <end position="22"/>
    </location>
</feature>
<name>A0A9X2ZC96_9FLAO</name>
<protein>
    <submittedName>
        <fullName evidence="2">DUF4249 domain-containing protein</fullName>
    </submittedName>
</protein>
<evidence type="ECO:0000313" key="3">
    <source>
        <dbReference type="Proteomes" id="UP001151079"/>
    </source>
</evidence>
<dbReference type="InterPro" id="IPR025345">
    <property type="entry name" value="DUF4249"/>
</dbReference>
<dbReference type="Pfam" id="PF14054">
    <property type="entry name" value="DUF4249"/>
    <property type="match status" value="1"/>
</dbReference>
<dbReference type="EMBL" id="JAOZEW010000002">
    <property type="protein sequence ID" value="MCV9926685.1"/>
    <property type="molecule type" value="Genomic_DNA"/>
</dbReference>
<keyword evidence="1" id="KW-0732">Signal</keyword>
<organism evidence="2 3">
    <name type="scientific">Flavobacterium shii</name>
    <dbReference type="NCBI Taxonomy" id="2987687"/>
    <lineage>
        <taxon>Bacteria</taxon>
        <taxon>Pseudomonadati</taxon>
        <taxon>Bacteroidota</taxon>
        <taxon>Flavobacteriia</taxon>
        <taxon>Flavobacteriales</taxon>
        <taxon>Flavobacteriaceae</taxon>
        <taxon>Flavobacterium</taxon>
    </lineage>
</organism>
<evidence type="ECO:0000256" key="1">
    <source>
        <dbReference type="SAM" id="SignalP"/>
    </source>
</evidence>
<gene>
    <name evidence="2" type="ORF">OIU83_03445</name>
</gene>
<reference evidence="2" key="1">
    <citation type="submission" date="2022-10" db="EMBL/GenBank/DDBJ databases">
        <title>Two novel species of Flavobacterium.</title>
        <authorList>
            <person name="Liu Q."/>
            <person name="Xin Y.-H."/>
        </authorList>
    </citation>
    <scope>NUCLEOTIDE SEQUENCE</scope>
    <source>
        <strain evidence="2">LS1R49</strain>
    </source>
</reference>